<organism evidence="1 2">
    <name type="scientific">Steinernema glaseri</name>
    <dbReference type="NCBI Taxonomy" id="37863"/>
    <lineage>
        <taxon>Eukaryota</taxon>
        <taxon>Metazoa</taxon>
        <taxon>Ecdysozoa</taxon>
        <taxon>Nematoda</taxon>
        <taxon>Chromadorea</taxon>
        <taxon>Rhabditida</taxon>
        <taxon>Tylenchina</taxon>
        <taxon>Panagrolaimomorpha</taxon>
        <taxon>Strongyloidoidea</taxon>
        <taxon>Steinernematidae</taxon>
        <taxon>Steinernema</taxon>
    </lineage>
</organism>
<accession>A0A1I8APA3</accession>
<dbReference type="AlphaFoldDB" id="A0A1I8APA3"/>
<name>A0A1I8APA3_9BILA</name>
<keyword evidence="1" id="KW-1185">Reference proteome</keyword>
<dbReference type="WBParaSite" id="L893_g7482.t1">
    <property type="protein sequence ID" value="L893_g7482.t1"/>
    <property type="gene ID" value="L893_g7482"/>
</dbReference>
<evidence type="ECO:0000313" key="1">
    <source>
        <dbReference type="Proteomes" id="UP000095287"/>
    </source>
</evidence>
<evidence type="ECO:0000313" key="2">
    <source>
        <dbReference type="WBParaSite" id="L893_g7482.t1"/>
    </source>
</evidence>
<reference evidence="2" key="1">
    <citation type="submission" date="2016-11" db="UniProtKB">
        <authorList>
            <consortium name="WormBaseParasite"/>
        </authorList>
    </citation>
    <scope>IDENTIFICATION</scope>
</reference>
<dbReference type="Proteomes" id="UP000095287">
    <property type="component" value="Unplaced"/>
</dbReference>
<protein>
    <submittedName>
        <fullName evidence="2">EHN domain-containing protein</fullName>
    </submittedName>
</protein>
<proteinExistence type="predicted"/>
<sequence length="92" mass="10461">MAPKIASENSPKHLPIPSPISLINEQSKSAFPDYPYLKLKAIFPERDPKHAKLLHPIDLTSWTHLPPSKLALIATWLLATFTRFRDAQVQQH</sequence>